<accession>A0A1D6IXR1</accession>
<evidence type="ECO:0000313" key="4">
    <source>
        <dbReference type="EMBL" id="AQK40695.1"/>
    </source>
</evidence>
<comment type="similarity">
    <text evidence="3">Belongs to the GRAS family.</text>
</comment>
<feature type="region of interest" description="SAW" evidence="3">
    <location>
        <begin position="134"/>
        <end position="175"/>
    </location>
</feature>
<keyword evidence="2" id="KW-0804">Transcription</keyword>
<dbReference type="OMA" id="YVMLQAR"/>
<dbReference type="AlphaFoldDB" id="A0A1D6IXR1"/>
<gene>
    <name evidence="4" type="ORF">ZEAMMB73_Zm00001d024145</name>
</gene>
<dbReference type="STRING" id="4577.A0A1D6IXR1"/>
<dbReference type="PANTHER" id="PTHR31636">
    <property type="entry name" value="OSJNBA0084A10.13 PROTEIN-RELATED"/>
    <property type="match status" value="1"/>
</dbReference>
<dbReference type="Pfam" id="PF03514">
    <property type="entry name" value="GRAS"/>
    <property type="match status" value="1"/>
</dbReference>
<organism evidence="4">
    <name type="scientific">Zea mays</name>
    <name type="common">Maize</name>
    <dbReference type="NCBI Taxonomy" id="4577"/>
    <lineage>
        <taxon>Eukaryota</taxon>
        <taxon>Viridiplantae</taxon>
        <taxon>Streptophyta</taxon>
        <taxon>Embryophyta</taxon>
        <taxon>Tracheophyta</taxon>
        <taxon>Spermatophyta</taxon>
        <taxon>Magnoliopsida</taxon>
        <taxon>Liliopsida</taxon>
        <taxon>Poales</taxon>
        <taxon>Poaceae</taxon>
        <taxon>PACMAD clade</taxon>
        <taxon>Panicoideae</taxon>
        <taxon>Andropogonodae</taxon>
        <taxon>Andropogoneae</taxon>
        <taxon>Tripsacinae</taxon>
        <taxon>Zea</taxon>
    </lineage>
</organism>
<dbReference type="InParanoid" id="A0A1D6IXR1"/>
<evidence type="ECO:0000256" key="3">
    <source>
        <dbReference type="PROSITE-ProRule" id="PRU01191"/>
    </source>
</evidence>
<proteinExistence type="inferred from homology"/>
<name>A0A1D6IXR1_MAIZE</name>
<dbReference type="EMBL" id="CM000786">
    <property type="protein sequence ID" value="AQK40695.1"/>
    <property type="molecule type" value="Genomic_DNA"/>
</dbReference>
<sequence length="175" mass="20183">MYLGKVSPTVKEQLTYLAKLEAVCAEDLDIDTDEVLVVISRFCFKNLMDESVTVDRPNPRDTVLKNIANMRPEVFIHDILNGSYNGAFFVSRFHEALKYFAAMFDAMDTIMPQENQNRLLAEQWLAMCVMNIVACEGVDRVSRPHSYKQWQVRSKRAGLRQLPLDSNIVQMFKTR</sequence>
<evidence type="ECO:0000256" key="1">
    <source>
        <dbReference type="ARBA" id="ARBA00023015"/>
    </source>
</evidence>
<keyword evidence="1" id="KW-0805">Transcription regulation</keyword>
<dbReference type="InterPro" id="IPR005202">
    <property type="entry name" value="TF_GRAS"/>
</dbReference>
<dbReference type="PROSITE" id="PS50985">
    <property type="entry name" value="GRAS"/>
    <property type="match status" value="1"/>
</dbReference>
<reference evidence="4" key="1">
    <citation type="submission" date="2015-12" db="EMBL/GenBank/DDBJ databases">
        <title>Update maize B73 reference genome by single molecule sequencing technologies.</title>
        <authorList>
            <consortium name="Maize Genome Sequencing Project"/>
            <person name="Ware D."/>
        </authorList>
    </citation>
    <scope>NUCLEOTIDE SEQUENCE</scope>
    <source>
        <tissue evidence="4">Seedling</tissue>
    </source>
</reference>
<evidence type="ECO:0000256" key="2">
    <source>
        <dbReference type="ARBA" id="ARBA00023163"/>
    </source>
</evidence>
<dbReference type="SMR" id="A0A1D6IXR1"/>
<protein>
    <submittedName>
        <fullName evidence="4">Uncharacterized protein</fullName>
    </submittedName>
</protein>
<comment type="caution">
    <text evidence="3">Lacks conserved residue(s) required for the propagation of feature annotation.</text>
</comment>